<dbReference type="Pfam" id="PF12322">
    <property type="entry name" value="T4_baseplate"/>
    <property type="match status" value="1"/>
</dbReference>
<name>A0A9X2YB41_9MYCO</name>
<evidence type="ECO:0008006" key="3">
    <source>
        <dbReference type="Google" id="ProtNLM"/>
    </source>
</evidence>
<comment type="caution">
    <text evidence="1">The sequence shown here is derived from an EMBL/GenBank/DDBJ whole genome shotgun (WGS) entry which is preliminary data.</text>
</comment>
<organism evidence="1 2">
    <name type="scientific">Mycolicibacterium rufum</name>
    <dbReference type="NCBI Taxonomy" id="318424"/>
    <lineage>
        <taxon>Bacteria</taxon>
        <taxon>Bacillati</taxon>
        <taxon>Actinomycetota</taxon>
        <taxon>Actinomycetes</taxon>
        <taxon>Mycobacteriales</taxon>
        <taxon>Mycobacteriaceae</taxon>
        <taxon>Mycolicibacterium</taxon>
    </lineage>
</organism>
<dbReference type="EMBL" id="JACKRN010000222">
    <property type="protein sequence ID" value="MCV7070110.1"/>
    <property type="molecule type" value="Genomic_DNA"/>
</dbReference>
<dbReference type="Proteomes" id="UP001140272">
    <property type="component" value="Unassembled WGS sequence"/>
</dbReference>
<reference evidence="1" key="2">
    <citation type="journal article" date="2022" name="BMC Genomics">
        <title>Comparative genome analysis of mycobacteria focusing on tRNA and non-coding RNA.</title>
        <authorList>
            <person name="Behra P.R.K."/>
            <person name="Pettersson B.M.F."/>
            <person name="Ramesh M."/>
            <person name="Das S."/>
            <person name="Dasgupta S."/>
            <person name="Kirsebom L.A."/>
        </authorList>
    </citation>
    <scope>NUCLEOTIDE SEQUENCE</scope>
    <source>
        <strain evidence="1">DSM 45406</strain>
    </source>
</reference>
<protein>
    <recommendedName>
        <fullName evidence="3">Phage baseplate protein</fullName>
    </recommendedName>
</protein>
<sequence length="281" mass="30337">MSATSEARILALWEAAADRPPLLRTLALAAAGAQQADVADLTIGARDRHLLALRQECFGPTLACLVDCPSCGTELEMELSIADLAVEDVDDDREAVHLGDIKIEFRAITSRDLLAIAGSSRAARRDLIARCVTTSLPDDTQSLPESVLDQMSAALAALDPQADIHVEADCAVCDHRWNAPFDIAGYLWSEVNAEASASSTTYTNWPWSTAGRRTTCWLSAPRVAADISRWRHHERLRRQIARPTSAPADPPATAVAVRALAPWQQRIAAAGNLHHLVGARA</sequence>
<evidence type="ECO:0000313" key="1">
    <source>
        <dbReference type="EMBL" id="MCV7070110.1"/>
    </source>
</evidence>
<dbReference type="InterPro" id="IPR024364">
    <property type="entry name" value="Baseplate_phage_T4-like"/>
</dbReference>
<proteinExistence type="predicted"/>
<evidence type="ECO:0000313" key="2">
    <source>
        <dbReference type="Proteomes" id="UP001140272"/>
    </source>
</evidence>
<reference evidence="1" key="1">
    <citation type="submission" date="2020-07" db="EMBL/GenBank/DDBJ databases">
        <authorList>
            <person name="Pettersson B.M.F."/>
            <person name="Behra P.R.K."/>
            <person name="Ramesh M."/>
            <person name="Das S."/>
            <person name="Dasgupta S."/>
            <person name="Kirsebom L.A."/>
        </authorList>
    </citation>
    <scope>NUCLEOTIDE SEQUENCE</scope>
    <source>
        <strain evidence="1">DSM 45406</strain>
    </source>
</reference>
<accession>A0A9X2YB41</accession>
<gene>
    <name evidence="1" type="ORF">H7H73_06000</name>
</gene>
<dbReference type="AlphaFoldDB" id="A0A9X2YB41"/>